<protein>
    <submittedName>
        <fullName evidence="6">Type II secretion system protein GspE</fullName>
    </submittedName>
</protein>
<name>A0A6N6N207_9BACT</name>
<dbReference type="Pfam" id="PF05157">
    <property type="entry name" value="MshEN"/>
    <property type="match status" value="1"/>
</dbReference>
<evidence type="ECO:0000256" key="3">
    <source>
        <dbReference type="ARBA" id="ARBA00022840"/>
    </source>
</evidence>
<keyword evidence="7" id="KW-1185">Reference proteome</keyword>
<sequence>MSKTLATQLRARLNLTDEELEQLQTEARENRENLEQAATRTGLLDEPGLLELLSDLYAVPRLEVVPEGSVDPELIGAFSIGRLKELPAIPLRHDDGVLLGVCNSDGLERTGDFRFALNMDRIRPVLLPRQAILGVINNVFGSAREDSEVSDILGQTNDEDLLDAEHENIEDLLDDSSDAPFIRLVNTVLTQAVRAGASDVHIEPYKDTLRIRFRLDGVLYDKHTIDRRHHSALISRLKIMSKMNIAEKRLPQDGRIALSLGNRQVDLRVSCLPTAHGERVVLRLLEKSNRILSLGDLGLMDDDLMHMKRLSSISHGMILLTGPTGSGKTTTLYALLNRINSPDKNILTIEDPVEYQLDGVGQIQVNAKIGLTFSKGLRSIVRQDPDVVLIGEIRDKETAEIAIQAALTGHLVFSTLHTNDAPSAVTRLKDMGVEPFLLASVLRAAAAQRLVRVLCPECREAYRPDPHKLAANFGEYAHLFEGKTIYRATGCPACMETGYKGRKALYELMQMSDALKSMVLTETDSSQLAKEAVHEGMRTLKHDGCMKILQGVTTISEVLRVTNI</sequence>
<proteinExistence type="inferred from homology"/>
<evidence type="ECO:0000256" key="4">
    <source>
        <dbReference type="SAM" id="Coils"/>
    </source>
</evidence>
<evidence type="ECO:0000256" key="2">
    <source>
        <dbReference type="ARBA" id="ARBA00022741"/>
    </source>
</evidence>
<dbReference type="InterPro" id="IPR001482">
    <property type="entry name" value="T2SS/T4SS_dom"/>
</dbReference>
<gene>
    <name evidence="6" type="ORF">F8A88_10760</name>
</gene>
<evidence type="ECO:0000256" key="1">
    <source>
        <dbReference type="ARBA" id="ARBA00006611"/>
    </source>
</evidence>
<dbReference type="InterPro" id="IPR007831">
    <property type="entry name" value="T2SS_GspE_N"/>
</dbReference>
<dbReference type="CDD" id="cd01129">
    <property type="entry name" value="PulE-GspE-like"/>
    <property type="match status" value="1"/>
</dbReference>
<dbReference type="FunFam" id="3.30.450.90:FF:000001">
    <property type="entry name" value="Type II secretion system ATPase GspE"/>
    <property type="match status" value="1"/>
</dbReference>
<dbReference type="PANTHER" id="PTHR30258">
    <property type="entry name" value="TYPE II SECRETION SYSTEM PROTEIN GSPE-RELATED"/>
    <property type="match status" value="1"/>
</dbReference>
<dbReference type="RefSeq" id="WP_151151161.1">
    <property type="nucleotide sequence ID" value="NZ_WAIE01000004.1"/>
</dbReference>
<dbReference type="Gene3D" id="3.40.50.300">
    <property type="entry name" value="P-loop containing nucleotide triphosphate hydrolases"/>
    <property type="match status" value="1"/>
</dbReference>
<dbReference type="EMBL" id="WAIE01000004">
    <property type="protein sequence ID" value="KAB1441418.1"/>
    <property type="molecule type" value="Genomic_DNA"/>
</dbReference>
<feature type="domain" description="Bacterial type II secretion system protein E" evidence="5">
    <location>
        <begin position="381"/>
        <end position="395"/>
    </location>
</feature>
<keyword evidence="2" id="KW-0547">Nucleotide-binding</keyword>
<accession>A0A6N6N207</accession>
<dbReference type="Gene3D" id="3.30.450.90">
    <property type="match status" value="1"/>
</dbReference>
<reference evidence="6 7" key="1">
    <citation type="journal article" date="2017" name="Int. J. Syst. Evol. Microbiol.">
        <title>Desulfovibrio senegalensis sp. nov., a mesophilic sulfate reducer isolated from marine sediment.</title>
        <authorList>
            <person name="Thioye A."/>
            <person name="Gam Z.B.A."/>
            <person name="Mbengue M."/>
            <person name="Cayol J.L."/>
            <person name="Joseph-Bartoli M."/>
            <person name="Toure-Kane C."/>
            <person name="Labat M."/>
        </authorList>
    </citation>
    <scope>NUCLEOTIDE SEQUENCE [LARGE SCALE GENOMIC DNA]</scope>
    <source>
        <strain evidence="6 7">DSM 101509</strain>
    </source>
</reference>
<dbReference type="SMART" id="SM00382">
    <property type="entry name" value="AAA"/>
    <property type="match status" value="1"/>
</dbReference>
<dbReference type="GO" id="GO:0005524">
    <property type="term" value="F:ATP binding"/>
    <property type="evidence" value="ECO:0007669"/>
    <property type="project" value="UniProtKB-KW"/>
</dbReference>
<dbReference type="Proteomes" id="UP000438699">
    <property type="component" value="Unassembled WGS sequence"/>
</dbReference>
<evidence type="ECO:0000259" key="5">
    <source>
        <dbReference type="PROSITE" id="PS00662"/>
    </source>
</evidence>
<keyword evidence="4" id="KW-0175">Coiled coil</keyword>
<dbReference type="GO" id="GO:0005886">
    <property type="term" value="C:plasma membrane"/>
    <property type="evidence" value="ECO:0007669"/>
    <property type="project" value="TreeGrafter"/>
</dbReference>
<evidence type="ECO:0000313" key="6">
    <source>
        <dbReference type="EMBL" id="KAB1441418.1"/>
    </source>
</evidence>
<dbReference type="SUPFAM" id="SSF160246">
    <property type="entry name" value="EspE N-terminal domain-like"/>
    <property type="match status" value="1"/>
</dbReference>
<dbReference type="GO" id="GO:0016887">
    <property type="term" value="F:ATP hydrolysis activity"/>
    <property type="evidence" value="ECO:0007669"/>
    <property type="project" value="TreeGrafter"/>
</dbReference>
<dbReference type="InterPro" id="IPR003593">
    <property type="entry name" value="AAA+_ATPase"/>
</dbReference>
<dbReference type="FunFam" id="3.40.50.300:FF:000398">
    <property type="entry name" value="Type IV pilus assembly ATPase PilB"/>
    <property type="match status" value="1"/>
</dbReference>
<dbReference type="PROSITE" id="PS00662">
    <property type="entry name" value="T2SP_E"/>
    <property type="match status" value="1"/>
</dbReference>
<dbReference type="OrthoDB" id="9805147at2"/>
<dbReference type="Pfam" id="PF00437">
    <property type="entry name" value="T2SSE"/>
    <property type="match status" value="1"/>
</dbReference>
<dbReference type="InterPro" id="IPR037257">
    <property type="entry name" value="T2SS_E_N_sf"/>
</dbReference>
<organism evidence="6 7">
    <name type="scientific">Pseudodesulfovibrio senegalensis</name>
    <dbReference type="NCBI Taxonomy" id="1721087"/>
    <lineage>
        <taxon>Bacteria</taxon>
        <taxon>Pseudomonadati</taxon>
        <taxon>Thermodesulfobacteriota</taxon>
        <taxon>Desulfovibrionia</taxon>
        <taxon>Desulfovibrionales</taxon>
        <taxon>Desulfovibrionaceae</taxon>
    </lineage>
</organism>
<evidence type="ECO:0000313" key="7">
    <source>
        <dbReference type="Proteomes" id="UP000438699"/>
    </source>
</evidence>
<dbReference type="InterPro" id="IPR027417">
    <property type="entry name" value="P-loop_NTPase"/>
</dbReference>
<dbReference type="AlphaFoldDB" id="A0A6N6N207"/>
<comment type="similarity">
    <text evidence="1">Belongs to the GSP E family.</text>
</comment>
<dbReference type="PANTHER" id="PTHR30258:SF2">
    <property type="entry name" value="COMG OPERON PROTEIN 1"/>
    <property type="match status" value="1"/>
</dbReference>
<comment type="caution">
    <text evidence="6">The sequence shown here is derived from an EMBL/GenBank/DDBJ whole genome shotgun (WGS) entry which is preliminary data.</text>
</comment>
<keyword evidence="3" id="KW-0067">ATP-binding</keyword>
<dbReference type="SUPFAM" id="SSF52540">
    <property type="entry name" value="P-loop containing nucleoside triphosphate hydrolases"/>
    <property type="match status" value="1"/>
</dbReference>
<feature type="coiled-coil region" evidence="4">
    <location>
        <begin position="6"/>
        <end position="40"/>
    </location>
</feature>